<comment type="similarity">
    <text evidence="2">Belongs to the ABC transporter superfamily. ABCC family. Conjugate transporter (TC 3.A.1.208) subfamily.</text>
</comment>
<keyword evidence="7 9" id="KW-1133">Transmembrane helix</keyword>
<keyword evidence="13" id="KW-1185">Reference proteome</keyword>
<evidence type="ECO:0000313" key="12">
    <source>
        <dbReference type="EMBL" id="CAH2352501.1"/>
    </source>
</evidence>
<evidence type="ECO:0000256" key="4">
    <source>
        <dbReference type="ARBA" id="ARBA00022692"/>
    </source>
</evidence>
<dbReference type="Gene3D" id="3.40.50.300">
    <property type="entry name" value="P-loop containing nucleotide triphosphate hydrolases"/>
    <property type="match status" value="2"/>
</dbReference>
<dbReference type="InterPro" id="IPR003439">
    <property type="entry name" value="ABC_transporter-like_ATP-bd"/>
</dbReference>
<sequence>MSDETLEIGPEYDPQRRLLSTFIKGEYPIPSDEERKPYAYKSANLLSKIFFWWVTPLFKVGYSRTIRPRDLFYLTDDMKNDIMAEEFSKNLQERVAKSKLAWEQDPANKGKPFTTWPKLTIAKTVITTFRDDLIWATSLGFVTILFMSLMPLLTKQLLKTVESYESSSSHQNLGPGIGYAIGSSLALMVTGILFNHYFDVAFGLGIRVKSILITLVLEKSFKLSPAAKKKHSAGKITSLMGTDLSRVDMGVLMQPLTVVLPFGLVIGIVVLAINLGIATLIGLGVFLLFLFLIGAGSAKMFSYRDSVTKLTDKRVDIIKEVLTNLKMIKLYSWEIPYMSKIIQARSNEINAMLKIQGARNLIDALSLNLTSVTSFVTFACLYKIHGKTKGPAAIFSSVAAFDTLAVITFLLPMCLALGVDLLHAFRRVERLLSCEEAVVDENYITIQDENSNISVNIQNADFSWDTSVVPDDPDEIKQNLKEEKAKLKKIEKLKKQGKYDAEMENNDKKELLGIQNERSNFCGLNKIDLDITKGEFVVITGTVGSGKSSLLNAIAGNMKLDSGKITVNGAYLMCGEPWVQNTTIKENILFGSELNEKLYKKVISACALQQDLNSFDAGDYTEVGERGITLSGGQKARINLARAVYAQPDIILLDDVLSAVDARVGKHIVSHCLLGQLKNTTRILATHQLSLIESADRVIFLNGDGTIDIGTFDELNNRNEGFKNLMSFSSTKKYLEEDEANSPSPIQSTPGDIEEDYKYDKTVETRSITEDGASDNAESNIEEAQKDITKGRLQEDEEKAVNRIKFQIYYNYLKVGVQKLGMKGFLLVFPVSAALTTFTTLFTNTWLSFWISDRFPGKDSSFWIGLYALFTFASVLFVCVEFFILVNTSTRASKNLTLSAVKNLLHAPMSFIDTTPTGRILNRFTKDTDALDNEISENLRFLFYGLGNLIGILILCCIYLPWILVAAPVFSMIFVCLAEYYQATTREIKRIEAVQRSFIHNNYSETLNGMTTIKAFGAERRFVGKNNEYINSTNEASYLVIANQRWLSVMLEVLVFFFTLMITLMCVNRVFNISAASTGLVVSYAFSMGNELSQFIRLYTEVENDMNSAERLEEYAYRMPQEAPSRISHTEPEASWPSKGELEFKNVSLRYRPLLPLVLKDLNFKVQPGEKVGICGRTGAGKSSILSALFRISELDQGSIVLDGVDISKIGLHDLRANLSIIPQDPVLFSGTIRKNLDPFSDLEDEELWDALRRAGVIEEEDFQQVKESTSETSKELHKFHLDQGVEESGANYSLGERQLISFARAMLRNTKILILDEATSSVDYETDSKIQKTILKEFSDCTILCIAHRLKTIINYDKILTLDNGQMSEFDAPWTLFKENGIFSQICAKSGILESDFIRR</sequence>
<dbReference type="InterPro" id="IPR011527">
    <property type="entry name" value="ABC1_TM_dom"/>
</dbReference>
<feature type="domain" description="ABC transporter" evidence="10">
    <location>
        <begin position="1142"/>
        <end position="1390"/>
    </location>
</feature>
<dbReference type="InterPro" id="IPR027417">
    <property type="entry name" value="P-loop_NTPase"/>
</dbReference>
<feature type="transmembrane region" description="Helical" evidence="9">
    <location>
        <begin position="256"/>
        <end position="275"/>
    </location>
</feature>
<evidence type="ECO:0000259" key="11">
    <source>
        <dbReference type="PROSITE" id="PS50929"/>
    </source>
</evidence>
<organism evidence="12 13">
    <name type="scientific">[Candida] railenensis</name>
    <dbReference type="NCBI Taxonomy" id="45579"/>
    <lineage>
        <taxon>Eukaryota</taxon>
        <taxon>Fungi</taxon>
        <taxon>Dikarya</taxon>
        <taxon>Ascomycota</taxon>
        <taxon>Saccharomycotina</taxon>
        <taxon>Pichiomycetes</taxon>
        <taxon>Debaryomycetaceae</taxon>
        <taxon>Kurtzmaniella</taxon>
    </lineage>
</organism>
<feature type="transmembrane region" description="Helical" evidence="9">
    <location>
        <begin position="133"/>
        <end position="153"/>
    </location>
</feature>
<keyword evidence="5" id="KW-0547">Nucleotide-binding</keyword>
<dbReference type="FunFam" id="3.40.50.300:FF:001750">
    <property type="entry name" value="ATP-binding cassette transporter"/>
    <property type="match status" value="1"/>
</dbReference>
<feature type="transmembrane region" description="Helical" evidence="9">
    <location>
        <begin position="1046"/>
        <end position="1067"/>
    </location>
</feature>
<comment type="caution">
    <text evidence="12">The sequence shown here is derived from an EMBL/GenBank/DDBJ whole genome shotgun (WGS) entry which is preliminary data.</text>
</comment>
<dbReference type="OrthoDB" id="6500128at2759"/>
<keyword evidence="6" id="KW-0067">ATP-binding</keyword>
<feature type="transmembrane region" description="Helical" evidence="9">
    <location>
        <begin position="361"/>
        <end position="384"/>
    </location>
</feature>
<dbReference type="PANTHER" id="PTHR24223:SF456">
    <property type="entry name" value="MULTIDRUG RESISTANCE-ASSOCIATED PROTEIN LETHAL(2)03659"/>
    <property type="match status" value="1"/>
</dbReference>
<evidence type="ECO:0000256" key="8">
    <source>
        <dbReference type="ARBA" id="ARBA00023136"/>
    </source>
</evidence>
<dbReference type="CDD" id="cd03250">
    <property type="entry name" value="ABCC_MRP_domain1"/>
    <property type="match status" value="1"/>
</dbReference>
<dbReference type="Pfam" id="PF00005">
    <property type="entry name" value="ABC_tran"/>
    <property type="match status" value="2"/>
</dbReference>
<gene>
    <name evidence="12" type="ORF">CLIB1423_07S00936</name>
</gene>
<dbReference type="GO" id="GO:0005524">
    <property type="term" value="F:ATP binding"/>
    <property type="evidence" value="ECO:0007669"/>
    <property type="project" value="UniProtKB-KW"/>
</dbReference>
<dbReference type="PROSITE" id="PS50929">
    <property type="entry name" value="ABC_TM1F"/>
    <property type="match status" value="2"/>
</dbReference>
<comment type="subcellular location">
    <subcellularLocation>
        <location evidence="1">Membrane</location>
        <topology evidence="1">Multi-pass membrane protein</topology>
    </subcellularLocation>
</comment>
<accession>A0A9P0QPI9</accession>
<dbReference type="CDD" id="cd18597">
    <property type="entry name" value="ABC_6TM_YOR1_D1_like"/>
    <property type="match status" value="1"/>
</dbReference>
<keyword evidence="3" id="KW-0813">Transport</keyword>
<evidence type="ECO:0000256" key="1">
    <source>
        <dbReference type="ARBA" id="ARBA00004141"/>
    </source>
</evidence>
<evidence type="ECO:0000256" key="6">
    <source>
        <dbReference type="ARBA" id="ARBA00022840"/>
    </source>
</evidence>
<evidence type="ECO:0000256" key="2">
    <source>
        <dbReference type="ARBA" id="ARBA00009726"/>
    </source>
</evidence>
<dbReference type="SMART" id="SM00382">
    <property type="entry name" value="AAA"/>
    <property type="match status" value="2"/>
</dbReference>
<feature type="transmembrane region" description="Helical" evidence="9">
    <location>
        <begin position="404"/>
        <end position="422"/>
    </location>
</feature>
<reference evidence="12" key="1">
    <citation type="submission" date="2022-03" db="EMBL/GenBank/DDBJ databases">
        <authorList>
            <person name="Legras J.-L."/>
            <person name="Devillers H."/>
            <person name="Grondin C."/>
        </authorList>
    </citation>
    <scope>NUCLEOTIDE SEQUENCE</scope>
    <source>
        <strain evidence="12">CLIB 1423</strain>
    </source>
</reference>
<evidence type="ECO:0000256" key="5">
    <source>
        <dbReference type="ARBA" id="ARBA00022741"/>
    </source>
</evidence>
<dbReference type="InterPro" id="IPR003593">
    <property type="entry name" value="AAA+_ATPase"/>
</dbReference>
<feature type="domain" description="ABC transmembrane type-1" evidence="11">
    <location>
        <begin position="831"/>
        <end position="1104"/>
    </location>
</feature>
<feature type="transmembrane region" description="Helical" evidence="9">
    <location>
        <begin position="941"/>
        <end position="964"/>
    </location>
</feature>
<name>A0A9P0QPI9_9ASCO</name>
<feature type="transmembrane region" description="Helical" evidence="9">
    <location>
        <begin position="862"/>
        <end position="886"/>
    </location>
</feature>
<dbReference type="Pfam" id="PF00664">
    <property type="entry name" value="ABC_membrane"/>
    <property type="match status" value="2"/>
</dbReference>
<dbReference type="PANTHER" id="PTHR24223">
    <property type="entry name" value="ATP-BINDING CASSETTE SUB-FAMILY C"/>
    <property type="match status" value="1"/>
</dbReference>
<keyword evidence="4 9" id="KW-0812">Transmembrane</keyword>
<dbReference type="FunFam" id="3.40.50.300:FF:000565">
    <property type="entry name" value="ABC bile acid transporter"/>
    <property type="match status" value="1"/>
</dbReference>
<protein>
    <submittedName>
        <fullName evidence="12">Oligomycin resistance ATP-dependent permease Yor1p</fullName>
    </submittedName>
</protein>
<dbReference type="EMBL" id="CAKXYY010000007">
    <property type="protein sequence ID" value="CAH2352501.1"/>
    <property type="molecule type" value="Genomic_DNA"/>
</dbReference>
<dbReference type="InterPro" id="IPR036640">
    <property type="entry name" value="ABC1_TM_sf"/>
</dbReference>
<dbReference type="Proteomes" id="UP000837801">
    <property type="component" value="Unassembled WGS sequence"/>
</dbReference>
<evidence type="ECO:0000256" key="9">
    <source>
        <dbReference type="SAM" id="Phobius"/>
    </source>
</evidence>
<feature type="transmembrane region" description="Helical" evidence="9">
    <location>
        <begin position="824"/>
        <end position="842"/>
    </location>
</feature>
<dbReference type="GO" id="GO:0005886">
    <property type="term" value="C:plasma membrane"/>
    <property type="evidence" value="ECO:0007669"/>
    <property type="project" value="TreeGrafter"/>
</dbReference>
<feature type="transmembrane region" description="Helical" evidence="9">
    <location>
        <begin position="281"/>
        <end position="301"/>
    </location>
</feature>
<feature type="domain" description="ABC transmembrane type-1" evidence="11">
    <location>
        <begin position="134"/>
        <end position="401"/>
    </location>
</feature>
<evidence type="ECO:0000313" key="13">
    <source>
        <dbReference type="Proteomes" id="UP000837801"/>
    </source>
</evidence>
<dbReference type="GO" id="GO:0016887">
    <property type="term" value="F:ATP hydrolysis activity"/>
    <property type="evidence" value="ECO:0007669"/>
    <property type="project" value="InterPro"/>
</dbReference>
<dbReference type="CDD" id="cd18606">
    <property type="entry name" value="ABC_6TM_YOR1_D2_like"/>
    <property type="match status" value="1"/>
</dbReference>
<dbReference type="SUPFAM" id="SSF90123">
    <property type="entry name" value="ABC transporter transmembrane region"/>
    <property type="match status" value="2"/>
</dbReference>
<proteinExistence type="inferred from homology"/>
<dbReference type="SUPFAM" id="SSF52540">
    <property type="entry name" value="P-loop containing nucleoside triphosphate hydrolases"/>
    <property type="match status" value="2"/>
</dbReference>
<dbReference type="GO" id="GO:0008559">
    <property type="term" value="F:ABC-type xenobiotic transporter activity"/>
    <property type="evidence" value="ECO:0007669"/>
    <property type="project" value="TreeGrafter"/>
</dbReference>
<dbReference type="PROSITE" id="PS00211">
    <property type="entry name" value="ABC_TRANSPORTER_1"/>
    <property type="match status" value="2"/>
</dbReference>
<keyword evidence="8 9" id="KW-0472">Membrane</keyword>
<dbReference type="FunFam" id="1.20.1560.10:FF:000010">
    <property type="entry name" value="Multidrug resistance-associated ABC transporter"/>
    <property type="match status" value="1"/>
</dbReference>
<feature type="transmembrane region" description="Helical" evidence="9">
    <location>
        <begin position="173"/>
        <end position="194"/>
    </location>
</feature>
<evidence type="ECO:0000256" key="3">
    <source>
        <dbReference type="ARBA" id="ARBA00022448"/>
    </source>
</evidence>
<dbReference type="PROSITE" id="PS50893">
    <property type="entry name" value="ABC_TRANSPORTER_2"/>
    <property type="match status" value="2"/>
</dbReference>
<dbReference type="Gene3D" id="1.20.1560.10">
    <property type="entry name" value="ABC transporter type 1, transmembrane domain"/>
    <property type="match status" value="2"/>
</dbReference>
<dbReference type="InterPro" id="IPR050173">
    <property type="entry name" value="ABC_transporter_C-like"/>
</dbReference>
<dbReference type="CDD" id="cd03244">
    <property type="entry name" value="ABCC_MRP_domain2"/>
    <property type="match status" value="1"/>
</dbReference>
<evidence type="ECO:0000259" key="10">
    <source>
        <dbReference type="PROSITE" id="PS50893"/>
    </source>
</evidence>
<dbReference type="InterPro" id="IPR017871">
    <property type="entry name" value="ABC_transporter-like_CS"/>
</dbReference>
<evidence type="ECO:0000256" key="7">
    <source>
        <dbReference type="ARBA" id="ARBA00022989"/>
    </source>
</evidence>
<feature type="domain" description="ABC transporter" evidence="10">
    <location>
        <begin position="501"/>
        <end position="728"/>
    </location>
</feature>